<organism evidence="2">
    <name type="scientific">Arion vulgaris</name>
    <dbReference type="NCBI Taxonomy" id="1028688"/>
    <lineage>
        <taxon>Eukaryota</taxon>
        <taxon>Metazoa</taxon>
        <taxon>Spiralia</taxon>
        <taxon>Lophotrochozoa</taxon>
        <taxon>Mollusca</taxon>
        <taxon>Gastropoda</taxon>
        <taxon>Heterobranchia</taxon>
        <taxon>Euthyneura</taxon>
        <taxon>Panpulmonata</taxon>
        <taxon>Eupulmonata</taxon>
        <taxon>Stylommatophora</taxon>
        <taxon>Helicina</taxon>
        <taxon>Arionoidea</taxon>
        <taxon>Arionidae</taxon>
        <taxon>Arion</taxon>
    </lineage>
</organism>
<reference evidence="2" key="1">
    <citation type="submission" date="2014-12" db="EMBL/GenBank/DDBJ databases">
        <title>Insight into the proteome of Arion vulgaris.</title>
        <authorList>
            <person name="Aradska J."/>
            <person name="Bulat T."/>
            <person name="Smidak R."/>
            <person name="Sarate P."/>
            <person name="Gangsoo J."/>
            <person name="Sialana F."/>
            <person name="Bilban M."/>
            <person name="Lubec G."/>
        </authorList>
    </citation>
    <scope>NUCLEOTIDE SEQUENCE</scope>
    <source>
        <tissue evidence="2">Skin</tissue>
    </source>
</reference>
<proteinExistence type="predicted"/>
<feature type="transmembrane region" description="Helical" evidence="1">
    <location>
        <begin position="89"/>
        <end position="108"/>
    </location>
</feature>
<keyword evidence="1" id="KW-0472">Membrane</keyword>
<feature type="transmembrane region" description="Helical" evidence="1">
    <location>
        <begin position="27"/>
        <end position="48"/>
    </location>
</feature>
<sequence length="117" mass="13121">MNHRDLDPLDRPLFGGGPTSTDRMVNLVVGTLTVVMVVVTVVLAIVYYSKPRAGVNIFFAIVILFICGSHILLIYWYRQGDLDPKFRRMIFYNAFTLVLLCVAGNLYINNVSTTCTS</sequence>
<gene>
    <name evidence="2" type="primary">ORF87432</name>
</gene>
<dbReference type="PANTHER" id="PTHR28603">
    <property type="entry name" value="TRANSMEMBRANE PROTEIN 243"/>
    <property type="match status" value="1"/>
</dbReference>
<evidence type="ECO:0000256" key="1">
    <source>
        <dbReference type="SAM" id="Phobius"/>
    </source>
</evidence>
<accession>A0A0B6ZZ34</accession>
<keyword evidence="1" id="KW-0812">Transmembrane</keyword>
<keyword evidence="1" id="KW-1133">Transmembrane helix</keyword>
<dbReference type="AlphaFoldDB" id="A0A0B6ZZ34"/>
<dbReference type="EMBL" id="HACG01026737">
    <property type="protein sequence ID" value="CEK73602.1"/>
    <property type="molecule type" value="Transcribed_RNA"/>
</dbReference>
<protein>
    <recommendedName>
        <fullName evidence="3">Transmembrane protein 243</fullName>
    </recommendedName>
</protein>
<dbReference type="PANTHER" id="PTHR28603:SF1">
    <property type="entry name" value="TRANSMEMBRANE PROTEIN 243"/>
    <property type="match status" value="1"/>
</dbReference>
<dbReference type="Pfam" id="PF10856">
    <property type="entry name" value="DUF2678"/>
    <property type="match status" value="1"/>
</dbReference>
<dbReference type="InterPro" id="IPR022564">
    <property type="entry name" value="DUF2678"/>
</dbReference>
<name>A0A0B6ZZ34_9EUPU</name>
<evidence type="ECO:0000313" key="2">
    <source>
        <dbReference type="EMBL" id="CEK73602.1"/>
    </source>
</evidence>
<feature type="transmembrane region" description="Helical" evidence="1">
    <location>
        <begin position="55"/>
        <end position="77"/>
    </location>
</feature>
<evidence type="ECO:0008006" key="3">
    <source>
        <dbReference type="Google" id="ProtNLM"/>
    </source>
</evidence>